<evidence type="ECO:0000313" key="2">
    <source>
        <dbReference type="EMBL" id="KAF2973280.1"/>
    </source>
</evidence>
<dbReference type="InParanoid" id="A0A7C8IXR0"/>
<protein>
    <submittedName>
        <fullName evidence="2">Uncharacterized protein</fullName>
    </submittedName>
</protein>
<dbReference type="OrthoDB" id="4808018at2759"/>
<keyword evidence="3" id="KW-1185">Reference proteome</keyword>
<evidence type="ECO:0000256" key="1">
    <source>
        <dbReference type="SAM" id="MobiDB-lite"/>
    </source>
</evidence>
<feature type="region of interest" description="Disordered" evidence="1">
    <location>
        <begin position="25"/>
        <end position="89"/>
    </location>
</feature>
<dbReference type="EMBL" id="WUBL01000002">
    <property type="protein sequence ID" value="KAF2973280.1"/>
    <property type="molecule type" value="Genomic_DNA"/>
</dbReference>
<gene>
    <name evidence="2" type="ORF">GQX73_g409</name>
</gene>
<comment type="caution">
    <text evidence="2">The sequence shown here is derived from an EMBL/GenBank/DDBJ whole genome shotgun (WGS) entry which is preliminary data.</text>
</comment>
<dbReference type="AlphaFoldDB" id="A0A7C8IXR0"/>
<name>A0A7C8IXR0_9PEZI</name>
<evidence type="ECO:0000313" key="3">
    <source>
        <dbReference type="Proteomes" id="UP000481858"/>
    </source>
</evidence>
<accession>A0A7C8IXR0</accession>
<reference evidence="2 3" key="1">
    <citation type="submission" date="2019-12" db="EMBL/GenBank/DDBJ databases">
        <title>Draft genome sequence of the ascomycete Xylaria multiplex DSM 110363.</title>
        <authorList>
            <person name="Buettner E."/>
            <person name="Kellner H."/>
        </authorList>
    </citation>
    <scope>NUCLEOTIDE SEQUENCE [LARGE SCALE GENOMIC DNA]</scope>
    <source>
        <strain evidence="2 3">DSM 110363</strain>
    </source>
</reference>
<sequence>MTSSIVKITTWPFRATYQAWNDFQQGRQVRKDQERKKEAQEKQDAEEGQTASPETESPRGQTSQSPASHQDRSTELQKPRRRKEGWGRQQGEYPWRIEQLVHLDNNTRGTWVLEAKDMSAIVWEKEYRMKGSRLKTETVPQPHWPFPRHLLQNEVVKRGPDELLNWLSS</sequence>
<proteinExistence type="predicted"/>
<dbReference type="Proteomes" id="UP000481858">
    <property type="component" value="Unassembled WGS sequence"/>
</dbReference>
<organism evidence="2 3">
    <name type="scientific">Xylaria multiplex</name>
    <dbReference type="NCBI Taxonomy" id="323545"/>
    <lineage>
        <taxon>Eukaryota</taxon>
        <taxon>Fungi</taxon>
        <taxon>Dikarya</taxon>
        <taxon>Ascomycota</taxon>
        <taxon>Pezizomycotina</taxon>
        <taxon>Sordariomycetes</taxon>
        <taxon>Xylariomycetidae</taxon>
        <taxon>Xylariales</taxon>
        <taxon>Xylariaceae</taxon>
        <taxon>Xylaria</taxon>
    </lineage>
</organism>
<feature type="compositionally biased region" description="Basic and acidic residues" evidence="1">
    <location>
        <begin position="29"/>
        <end position="45"/>
    </location>
</feature>
<feature type="compositionally biased region" description="Polar residues" evidence="1">
    <location>
        <begin position="49"/>
        <end position="68"/>
    </location>
</feature>
<feature type="compositionally biased region" description="Basic and acidic residues" evidence="1">
    <location>
        <begin position="69"/>
        <end position="78"/>
    </location>
</feature>